<keyword evidence="3" id="KW-1185">Reference proteome</keyword>
<dbReference type="AlphaFoldDB" id="A0A4R4PP94"/>
<evidence type="ECO:0000313" key="3">
    <source>
        <dbReference type="Proteomes" id="UP000295075"/>
    </source>
</evidence>
<organism evidence="2 3">
    <name type="scientific">Kribbella albertanoniae</name>
    <dbReference type="NCBI Taxonomy" id="1266829"/>
    <lineage>
        <taxon>Bacteria</taxon>
        <taxon>Bacillati</taxon>
        <taxon>Actinomycetota</taxon>
        <taxon>Actinomycetes</taxon>
        <taxon>Propionibacteriales</taxon>
        <taxon>Kribbellaceae</taxon>
        <taxon>Kribbella</taxon>
    </lineage>
</organism>
<keyword evidence="1" id="KW-0812">Transmembrane</keyword>
<comment type="caution">
    <text evidence="2">The sequence shown here is derived from an EMBL/GenBank/DDBJ whole genome shotgun (WGS) entry which is preliminary data.</text>
</comment>
<evidence type="ECO:0000313" key="2">
    <source>
        <dbReference type="EMBL" id="TDC23883.1"/>
    </source>
</evidence>
<keyword evidence="1" id="KW-0472">Membrane</keyword>
<sequence length="474" mass="49213">MNLQDLRTELNTRAEEAATREPDLLPGIRHKIRRTKQRRTATALASVAALAILAVAVVPGVLNTSTPDPATPQDYVKDGQTVPGMINGDKLLKAWIGDPNQNKISFAWTPTTNKIAIYASCDSVGYAVPKEVRIRIGNWYAGSVPCRDGSTETETRPVEYFLPESALWLESPVGKATTVTAEGVDEESGKVSGSVERIQVGIYSTDGGSSAPNDLTPGPDDFQADGIVYRRQIGGDTLLGAAVTNSGVKEVRFDFTPTTAPLVLHPFCTANQASDDPANVPYQVQISIGGKPTVTMTCHGDSVDAGLGTSSTLPALPAGQKVEAVARLVSARKDGPPVPSDAYVGLGIYAEGQQRVVGGVKLAERIEFGGTDYRLGAIKSAPGPAKEVVIDTPADQAFVVAYGGAQLGATGSMRAEARVGTAVIGGMQVDTASGGDLGVGKETVSAGPAKQAGMVITEGKPTGGTLVIAIYLPA</sequence>
<reference evidence="2 3" key="1">
    <citation type="submission" date="2019-03" db="EMBL/GenBank/DDBJ databases">
        <title>Draft genome sequences of novel Actinobacteria.</title>
        <authorList>
            <person name="Sahin N."/>
            <person name="Ay H."/>
            <person name="Saygin H."/>
        </authorList>
    </citation>
    <scope>NUCLEOTIDE SEQUENCE [LARGE SCALE GENOMIC DNA]</scope>
    <source>
        <strain evidence="2 3">JCM 30547</strain>
    </source>
</reference>
<proteinExistence type="predicted"/>
<dbReference type="OrthoDB" id="3819335at2"/>
<protein>
    <submittedName>
        <fullName evidence="2">Uncharacterized protein</fullName>
    </submittedName>
</protein>
<name>A0A4R4PP94_9ACTN</name>
<dbReference type="Proteomes" id="UP000295075">
    <property type="component" value="Unassembled WGS sequence"/>
</dbReference>
<keyword evidence="1" id="KW-1133">Transmembrane helix</keyword>
<feature type="transmembrane region" description="Helical" evidence="1">
    <location>
        <begin position="41"/>
        <end position="62"/>
    </location>
</feature>
<accession>A0A4R4PP94</accession>
<gene>
    <name evidence="2" type="ORF">E1261_27525</name>
</gene>
<evidence type="ECO:0000256" key="1">
    <source>
        <dbReference type="SAM" id="Phobius"/>
    </source>
</evidence>
<dbReference type="EMBL" id="SMKA01000154">
    <property type="protein sequence ID" value="TDC23883.1"/>
    <property type="molecule type" value="Genomic_DNA"/>
</dbReference>